<comment type="caution">
    <text evidence="5">The sequence shown here is derived from an EMBL/GenBank/DDBJ whole genome shotgun (WGS) entry which is preliminary data.</text>
</comment>
<dbReference type="NCBIfam" id="TIGR04183">
    <property type="entry name" value="Por_Secre_tail"/>
    <property type="match status" value="1"/>
</dbReference>
<evidence type="ECO:0000256" key="1">
    <source>
        <dbReference type="ARBA" id="ARBA00022729"/>
    </source>
</evidence>
<evidence type="ECO:0000256" key="2">
    <source>
        <dbReference type="SAM" id="SignalP"/>
    </source>
</evidence>
<proteinExistence type="predicted"/>
<evidence type="ECO:0000313" key="5">
    <source>
        <dbReference type="EMBL" id="TXE19400.1"/>
    </source>
</evidence>
<sequence length="605" mass="62830">MKKLYFLLLTILMSSTSFAQVLTENFDYGMTAGDLTTISGGAWVQHSGSSGPVAYVAAPSSLTMTGYPSSGVGGHATYSGTSQDVNRAFPEISSGTVYGSALVNLSAVGNGNYFMHFNSGGFRARVGAQDNGNGDILFGIGSSSSTLTYGTTPYSLNTTYLLVFSYEIATGVSNLHVLSAVTPTEPAAPEATNTGGTGTTISAIAFRQSSNIPALAIDGVRIATNWNEIMNNSTAASVSIVTPADATVYAPGTSSVDVTFTTQNIDLMIAGNQVNITVGASPMDADVSSPYAVPTVDGGSYMVTVELLESNTVIDTKMVSFSVNSETQVATIADLRAGTVGQVYELTGEAIITYIVTDNNRNQKYIQDATGGILIDDQSGTLTPTLNIGDGLTGLQGQLGEFSGVLQFVPVADLPGASSTGTTITPEAVTVSQFLAASESYESELIQITGVTFAVTGAFTDNTNYNITAGGDVTIARVTFGNENLIGANIPTTMSSVIGLGSEFNGTYQVLPRYVADVAGATLSLDNIQNNTFSVYPNPTSTGFVNVAGTNDDTISVSVYDLLGKQVINETLTSNRINVSALNAGIYMVKISQNDASITKKLVIK</sequence>
<dbReference type="Proteomes" id="UP000321938">
    <property type="component" value="Unassembled WGS sequence"/>
</dbReference>
<dbReference type="InterPro" id="IPR043744">
    <property type="entry name" value="DUF5689"/>
</dbReference>
<dbReference type="Pfam" id="PF18962">
    <property type="entry name" value="Por_Secre_tail"/>
    <property type="match status" value="1"/>
</dbReference>
<dbReference type="RefSeq" id="WP_147231149.1">
    <property type="nucleotide sequence ID" value="NZ_VOSB01000004.1"/>
</dbReference>
<keyword evidence="1 2" id="KW-0732">Signal</keyword>
<dbReference type="EMBL" id="VOSB01000004">
    <property type="protein sequence ID" value="TXE19400.1"/>
    <property type="molecule type" value="Genomic_DNA"/>
</dbReference>
<gene>
    <name evidence="5" type="ORF">ES692_03725</name>
</gene>
<dbReference type="InterPro" id="IPR026444">
    <property type="entry name" value="Secre_tail"/>
</dbReference>
<accession>A0A5C7BBI9</accession>
<dbReference type="Pfam" id="PF18942">
    <property type="entry name" value="DUF5689"/>
    <property type="match status" value="1"/>
</dbReference>
<evidence type="ECO:0000313" key="6">
    <source>
        <dbReference type="Proteomes" id="UP000321938"/>
    </source>
</evidence>
<name>A0A5C7BBI9_9FLAO</name>
<feature type="signal peptide" evidence="2">
    <location>
        <begin position="1"/>
        <end position="19"/>
    </location>
</feature>
<dbReference type="OrthoDB" id="1056765at2"/>
<feature type="domain" description="Secretion system C-terminal sorting" evidence="4">
    <location>
        <begin position="535"/>
        <end position="604"/>
    </location>
</feature>
<evidence type="ECO:0000259" key="4">
    <source>
        <dbReference type="Pfam" id="PF18962"/>
    </source>
</evidence>
<feature type="chain" id="PRO_5022938504" evidence="2">
    <location>
        <begin position="20"/>
        <end position="605"/>
    </location>
</feature>
<dbReference type="AlphaFoldDB" id="A0A5C7BBI9"/>
<evidence type="ECO:0000259" key="3">
    <source>
        <dbReference type="Pfam" id="PF18942"/>
    </source>
</evidence>
<organism evidence="5 6">
    <name type="scientific">Psychroserpens burtonensis</name>
    <dbReference type="NCBI Taxonomy" id="49278"/>
    <lineage>
        <taxon>Bacteria</taxon>
        <taxon>Pseudomonadati</taxon>
        <taxon>Bacteroidota</taxon>
        <taxon>Flavobacteriia</taxon>
        <taxon>Flavobacteriales</taxon>
        <taxon>Flavobacteriaceae</taxon>
        <taxon>Psychroserpens</taxon>
    </lineage>
</organism>
<keyword evidence="6" id="KW-1185">Reference proteome</keyword>
<reference evidence="5 6" key="1">
    <citation type="submission" date="2019-08" db="EMBL/GenBank/DDBJ databases">
        <title>Genome of Psychroserpens burtonensis ACAM 167.</title>
        <authorList>
            <person name="Bowman J.P."/>
        </authorList>
    </citation>
    <scope>NUCLEOTIDE SEQUENCE [LARGE SCALE GENOMIC DNA]</scope>
    <source>
        <strain evidence="5 6">ACAM 167</strain>
    </source>
</reference>
<feature type="domain" description="DUF5689" evidence="3">
    <location>
        <begin position="328"/>
        <end position="518"/>
    </location>
</feature>
<protein>
    <submittedName>
        <fullName evidence="5">T9SS type A sorting domain-containing protein</fullName>
    </submittedName>
</protein>